<organism evidence="1 2">
    <name type="scientific">Pontibacter mangrovi</name>
    <dbReference type="NCBI Taxonomy" id="2589816"/>
    <lineage>
        <taxon>Bacteria</taxon>
        <taxon>Pseudomonadati</taxon>
        <taxon>Bacteroidota</taxon>
        <taxon>Cytophagia</taxon>
        <taxon>Cytophagales</taxon>
        <taxon>Hymenobacteraceae</taxon>
        <taxon>Pontibacter</taxon>
    </lineage>
</organism>
<keyword evidence="2" id="KW-1185">Reference proteome</keyword>
<dbReference type="AlphaFoldDB" id="A0A501WDQ4"/>
<name>A0A501WDQ4_9BACT</name>
<dbReference type="EMBL" id="VFRQ01000001">
    <property type="protein sequence ID" value="TPE46214.1"/>
    <property type="molecule type" value="Genomic_DNA"/>
</dbReference>
<protein>
    <submittedName>
        <fullName evidence="1">DUF4249 domain-containing protein</fullName>
    </submittedName>
</protein>
<accession>A0A501WDQ4</accession>
<dbReference type="InterPro" id="IPR025345">
    <property type="entry name" value="DUF4249"/>
</dbReference>
<evidence type="ECO:0000313" key="2">
    <source>
        <dbReference type="Proteomes" id="UP000316727"/>
    </source>
</evidence>
<evidence type="ECO:0000313" key="1">
    <source>
        <dbReference type="EMBL" id="TPE46214.1"/>
    </source>
</evidence>
<dbReference type="OrthoDB" id="637707at2"/>
<proteinExistence type="predicted"/>
<reference evidence="1 2" key="1">
    <citation type="submission" date="2019-06" db="EMBL/GenBank/DDBJ databases">
        <title>A novel bacterium of genus Pontibacter, isolated from marine sediment.</title>
        <authorList>
            <person name="Huang H."/>
            <person name="Mo K."/>
            <person name="Hu Y."/>
        </authorList>
    </citation>
    <scope>NUCLEOTIDE SEQUENCE [LARGE SCALE GENOMIC DNA]</scope>
    <source>
        <strain evidence="1 2">HB172049</strain>
    </source>
</reference>
<sequence>MNHTMNKILLYLLALLPLGLSGCEEVIDYELRTDDTKLVVEGLITNQPGPYTVRLSTTKGYLEDGTTPGVNGALVVVSDNHGTADTLRTVGDGLYQTAKLQGTPGYTYYFKAVVNGATYTAQSFMPTVSPIDSLTFEYKQGGHMEDEGYYPIIHFRDPAGKGNYYRWNVYINDVLEPDELAVLNDDIYDGNYGHANMQFALEKGDRLKVELYGIDKPAYEFWIALLNQQNAAGGPFESTPANAPSNISNGAIGYFVASAVSVLEEEVR</sequence>
<dbReference type="Pfam" id="PF14054">
    <property type="entry name" value="DUF4249"/>
    <property type="match status" value="1"/>
</dbReference>
<dbReference type="Proteomes" id="UP000316727">
    <property type="component" value="Unassembled WGS sequence"/>
</dbReference>
<dbReference type="PROSITE" id="PS51257">
    <property type="entry name" value="PROKAR_LIPOPROTEIN"/>
    <property type="match status" value="1"/>
</dbReference>
<gene>
    <name evidence="1" type="ORF">FJM65_02405</name>
</gene>
<comment type="caution">
    <text evidence="1">The sequence shown here is derived from an EMBL/GenBank/DDBJ whole genome shotgun (WGS) entry which is preliminary data.</text>
</comment>